<evidence type="ECO:0000259" key="1">
    <source>
        <dbReference type="Pfam" id="PF06985"/>
    </source>
</evidence>
<organism evidence="2 3">
    <name type="scientific">Staphylotrichum longicolle</name>
    <dbReference type="NCBI Taxonomy" id="669026"/>
    <lineage>
        <taxon>Eukaryota</taxon>
        <taxon>Fungi</taxon>
        <taxon>Dikarya</taxon>
        <taxon>Ascomycota</taxon>
        <taxon>Pezizomycotina</taxon>
        <taxon>Sordariomycetes</taxon>
        <taxon>Sordariomycetidae</taxon>
        <taxon>Sordariales</taxon>
        <taxon>Chaetomiaceae</taxon>
        <taxon>Staphylotrichum</taxon>
    </lineage>
</organism>
<gene>
    <name evidence="2" type="ORF">NEMBOFW57_010552</name>
</gene>
<keyword evidence="3" id="KW-1185">Reference proteome</keyword>
<dbReference type="AlphaFoldDB" id="A0AAD4EMZ4"/>
<dbReference type="Pfam" id="PF06985">
    <property type="entry name" value="HET"/>
    <property type="match status" value="1"/>
</dbReference>
<reference evidence="2" key="1">
    <citation type="submission" date="2023-02" db="EMBL/GenBank/DDBJ databases">
        <authorList>
            <person name="Palmer J.M."/>
        </authorList>
    </citation>
    <scope>NUCLEOTIDE SEQUENCE</scope>
    <source>
        <strain evidence="2">FW57</strain>
    </source>
</reference>
<comment type="caution">
    <text evidence="2">The sequence shown here is derived from an EMBL/GenBank/DDBJ whole genome shotgun (WGS) entry which is preliminary data.</text>
</comment>
<name>A0AAD4EMZ4_9PEZI</name>
<dbReference type="PANTHER" id="PTHR24148">
    <property type="entry name" value="ANKYRIN REPEAT DOMAIN-CONTAINING PROTEIN 39 HOMOLOG-RELATED"/>
    <property type="match status" value="1"/>
</dbReference>
<dbReference type="PANTHER" id="PTHR24148:SF73">
    <property type="entry name" value="HET DOMAIN PROTEIN (AFU_ORTHOLOGUE AFUA_8G01020)"/>
    <property type="match status" value="1"/>
</dbReference>
<dbReference type="InterPro" id="IPR010730">
    <property type="entry name" value="HET"/>
</dbReference>
<protein>
    <recommendedName>
        <fullName evidence="1">Heterokaryon incompatibility domain-containing protein</fullName>
    </recommendedName>
</protein>
<evidence type="ECO:0000313" key="2">
    <source>
        <dbReference type="EMBL" id="KAG7284189.1"/>
    </source>
</evidence>
<accession>A0AAD4EMZ4</accession>
<sequence>MCDTSQPIRRLEELRYEALSNPEAEIRLIRVRPAQSAGDVPRCDLYYAPLGAAPRYIALSYAWGIQPISSTLAIGGNQYLVNAAAASALQHLQSKDEEIYVWIDQICINQTDAAEKSVQVQQMRRIYSEASLVVAWLGDTADSSDLLLGHLARMGEWLWAAEEDRFLALHRHPDTVRAIADAFQALCRREYWQRLWILQEFAVAANIQIACGGVQVGVRQLRAVLEFASDLASNPPPAATALEATKESRISAAQVRSIIGRCYMTPFTSFMEGVFARRARYWENQNEGRVEPLFHVLASTLALEHDYNYPLTSNHVDRIFSVLSLATDAAEFSEFPDYTMTPQQAFTRAAFRMLQQGHIDVLAFSQSPKTHTDLPTWVPDWAMPVKMPCAGPPWRSPFCTSDPSSLSRQAVRLAELDVLEIRGCLVDEVVECGGDVWDPEWLQPLDVERAVAYLNQIRELCEKSRKFSHCDDDEVLAAAACISAGVPFLGAKLPYIVRGRGHLTSGHRHFGLIGEAYVFGIMQGELRRSDRLAQTLRIH</sequence>
<dbReference type="EMBL" id="JAHCVI010000006">
    <property type="protein sequence ID" value="KAG7284189.1"/>
    <property type="molecule type" value="Genomic_DNA"/>
</dbReference>
<feature type="domain" description="Heterokaryon incompatibility" evidence="1">
    <location>
        <begin position="56"/>
        <end position="200"/>
    </location>
</feature>
<proteinExistence type="predicted"/>
<evidence type="ECO:0000313" key="3">
    <source>
        <dbReference type="Proteomes" id="UP001197093"/>
    </source>
</evidence>
<dbReference type="InterPro" id="IPR052895">
    <property type="entry name" value="HetReg/Transcr_Mod"/>
</dbReference>
<dbReference type="Proteomes" id="UP001197093">
    <property type="component" value="Unassembled WGS sequence"/>
</dbReference>